<reference evidence="1" key="2">
    <citation type="journal article" date="2020" name="Nat. Commun.">
        <title>Large-scale genome sequencing of mycorrhizal fungi provides insights into the early evolution of symbiotic traits.</title>
        <authorList>
            <person name="Miyauchi S."/>
            <person name="Kiss E."/>
            <person name="Kuo A."/>
            <person name="Drula E."/>
            <person name="Kohler A."/>
            <person name="Sanchez-Garcia M."/>
            <person name="Morin E."/>
            <person name="Andreopoulos B."/>
            <person name="Barry K.W."/>
            <person name="Bonito G."/>
            <person name="Buee M."/>
            <person name="Carver A."/>
            <person name="Chen C."/>
            <person name="Cichocki N."/>
            <person name="Clum A."/>
            <person name="Culley D."/>
            <person name="Crous P.W."/>
            <person name="Fauchery L."/>
            <person name="Girlanda M."/>
            <person name="Hayes R.D."/>
            <person name="Keri Z."/>
            <person name="LaButti K."/>
            <person name="Lipzen A."/>
            <person name="Lombard V."/>
            <person name="Magnuson J."/>
            <person name="Maillard F."/>
            <person name="Murat C."/>
            <person name="Nolan M."/>
            <person name="Ohm R.A."/>
            <person name="Pangilinan J."/>
            <person name="Pereira M.F."/>
            <person name="Perotto S."/>
            <person name="Peter M."/>
            <person name="Pfister S."/>
            <person name="Riley R."/>
            <person name="Sitrit Y."/>
            <person name="Stielow J.B."/>
            <person name="Szollosi G."/>
            <person name="Zifcakova L."/>
            <person name="Stursova M."/>
            <person name="Spatafora J.W."/>
            <person name="Tedersoo L."/>
            <person name="Vaario L.M."/>
            <person name="Yamada A."/>
            <person name="Yan M."/>
            <person name="Wang P."/>
            <person name="Xu J."/>
            <person name="Bruns T."/>
            <person name="Baldrian P."/>
            <person name="Vilgalys R."/>
            <person name="Dunand C."/>
            <person name="Henrissat B."/>
            <person name="Grigoriev I.V."/>
            <person name="Hibbett D."/>
            <person name="Nagy L.G."/>
            <person name="Martin F.M."/>
        </authorList>
    </citation>
    <scope>NUCLEOTIDE SEQUENCE</scope>
    <source>
        <strain evidence="1">P2</strain>
    </source>
</reference>
<accession>A0ACB6ZLP3</accession>
<sequence>MRVYALSARKRLVLWVFSVLIVVCVVMGLYMVFSPWTKAIQNIGVPLPAFRICSMDIPLWTEWIYVAGVSICELSTFACIVAFIRKLNASLGQEGALSHLTETLIQDSTVYFCTMLTFDAIVLVYVVMGEESLKNFPLVIPTILVPVMLSRLILSLRKAADEGLVLYWNEDHFSVDQSNSTNQEVMALSFRVDRTTRGVRTEGTIS</sequence>
<protein>
    <submittedName>
        <fullName evidence="1">Uncharacterized protein</fullName>
    </submittedName>
</protein>
<dbReference type="EMBL" id="MU117984">
    <property type="protein sequence ID" value="KAF9650517.1"/>
    <property type="molecule type" value="Genomic_DNA"/>
</dbReference>
<dbReference type="Proteomes" id="UP000886501">
    <property type="component" value="Unassembled WGS sequence"/>
</dbReference>
<organism evidence="1 2">
    <name type="scientific">Thelephora ganbajun</name>
    <name type="common">Ganba fungus</name>
    <dbReference type="NCBI Taxonomy" id="370292"/>
    <lineage>
        <taxon>Eukaryota</taxon>
        <taxon>Fungi</taxon>
        <taxon>Dikarya</taxon>
        <taxon>Basidiomycota</taxon>
        <taxon>Agaricomycotina</taxon>
        <taxon>Agaricomycetes</taxon>
        <taxon>Thelephorales</taxon>
        <taxon>Thelephoraceae</taxon>
        <taxon>Thelephora</taxon>
    </lineage>
</organism>
<gene>
    <name evidence="1" type="ORF">BDM02DRAFT_3112040</name>
</gene>
<evidence type="ECO:0000313" key="2">
    <source>
        <dbReference type="Proteomes" id="UP000886501"/>
    </source>
</evidence>
<name>A0ACB6ZLP3_THEGA</name>
<proteinExistence type="predicted"/>
<evidence type="ECO:0000313" key="1">
    <source>
        <dbReference type="EMBL" id="KAF9650517.1"/>
    </source>
</evidence>
<keyword evidence="2" id="KW-1185">Reference proteome</keyword>
<reference evidence="1" key="1">
    <citation type="submission" date="2019-10" db="EMBL/GenBank/DDBJ databases">
        <authorList>
            <consortium name="DOE Joint Genome Institute"/>
            <person name="Kuo A."/>
            <person name="Miyauchi S."/>
            <person name="Kiss E."/>
            <person name="Drula E."/>
            <person name="Kohler A."/>
            <person name="Sanchez-Garcia M."/>
            <person name="Andreopoulos B."/>
            <person name="Barry K.W."/>
            <person name="Bonito G."/>
            <person name="Buee M."/>
            <person name="Carver A."/>
            <person name="Chen C."/>
            <person name="Cichocki N."/>
            <person name="Clum A."/>
            <person name="Culley D."/>
            <person name="Crous P.W."/>
            <person name="Fauchery L."/>
            <person name="Girlanda M."/>
            <person name="Hayes R."/>
            <person name="Keri Z."/>
            <person name="Labutti K."/>
            <person name="Lipzen A."/>
            <person name="Lombard V."/>
            <person name="Magnuson J."/>
            <person name="Maillard F."/>
            <person name="Morin E."/>
            <person name="Murat C."/>
            <person name="Nolan M."/>
            <person name="Ohm R."/>
            <person name="Pangilinan J."/>
            <person name="Pereira M."/>
            <person name="Perotto S."/>
            <person name="Peter M."/>
            <person name="Riley R."/>
            <person name="Sitrit Y."/>
            <person name="Stielow B."/>
            <person name="Szollosi G."/>
            <person name="Zifcakova L."/>
            <person name="Stursova M."/>
            <person name="Spatafora J.W."/>
            <person name="Tedersoo L."/>
            <person name="Vaario L.-M."/>
            <person name="Yamada A."/>
            <person name="Yan M."/>
            <person name="Wang P."/>
            <person name="Xu J."/>
            <person name="Bruns T."/>
            <person name="Baldrian P."/>
            <person name="Vilgalys R."/>
            <person name="Henrissat B."/>
            <person name="Grigoriev I.V."/>
            <person name="Hibbett D."/>
            <person name="Nagy L.G."/>
            <person name="Martin F.M."/>
        </authorList>
    </citation>
    <scope>NUCLEOTIDE SEQUENCE</scope>
    <source>
        <strain evidence="1">P2</strain>
    </source>
</reference>
<comment type="caution">
    <text evidence="1">The sequence shown here is derived from an EMBL/GenBank/DDBJ whole genome shotgun (WGS) entry which is preliminary data.</text>
</comment>